<dbReference type="SUPFAM" id="SSF103473">
    <property type="entry name" value="MFS general substrate transporter"/>
    <property type="match status" value="1"/>
</dbReference>
<name>A0ABV7L163_9PROT</name>
<dbReference type="Pfam" id="PF00083">
    <property type="entry name" value="Sugar_tr"/>
    <property type="match status" value="2"/>
</dbReference>
<organism evidence="10 11">
    <name type="scientific">Marinibaculum pumilum</name>
    <dbReference type="NCBI Taxonomy" id="1766165"/>
    <lineage>
        <taxon>Bacteria</taxon>
        <taxon>Pseudomonadati</taxon>
        <taxon>Pseudomonadota</taxon>
        <taxon>Alphaproteobacteria</taxon>
        <taxon>Rhodospirillales</taxon>
        <taxon>Rhodospirillaceae</taxon>
        <taxon>Marinibaculum</taxon>
    </lineage>
</organism>
<feature type="transmembrane region" description="Helical" evidence="8">
    <location>
        <begin position="304"/>
        <end position="325"/>
    </location>
</feature>
<feature type="transmembrane region" description="Helical" evidence="8">
    <location>
        <begin position="151"/>
        <end position="174"/>
    </location>
</feature>
<evidence type="ECO:0000259" key="9">
    <source>
        <dbReference type="PROSITE" id="PS50850"/>
    </source>
</evidence>
<feature type="transmembrane region" description="Helical" evidence="8">
    <location>
        <begin position="337"/>
        <end position="359"/>
    </location>
</feature>
<evidence type="ECO:0000256" key="4">
    <source>
        <dbReference type="ARBA" id="ARBA00022692"/>
    </source>
</evidence>
<accession>A0ABV7L163</accession>
<comment type="caution">
    <text evidence="10">The sequence shown here is derived from an EMBL/GenBank/DDBJ whole genome shotgun (WGS) entry which is preliminary data.</text>
</comment>
<keyword evidence="4 8" id="KW-0812">Transmembrane</keyword>
<sequence>MAETKGRAPLAGRTVVAGAIGNALEWYDFAIYGYFAPVIAAHFFPTGDPATALVATFGVFAGGFLMRPVGGLVIGHLGDSLGRRVALMVSVGLMAIPTALIAILPGYASFGLAAPVLLTLLRLLQGLSVGGEYTGSIAFLYENAAPRRRGLVTSIALTSAVAGILLGSATGAIVDGLLTTAQVDAWGWRLPFAFGLALALFAIVLRRGMAGSVDTLVHEAEEPPPLPIVEAVREHWRGMLQVTGINLGLGAAFYIMFVYLTTFLWKVVGDSQDMALEINTASLAVLALSVPLFAWIADRVGRRPLLIAGAVVMLVGILPLFWVIHHPDPLLSLIGQLAFAFLFAIFVGPIPATMCALFPHRVRCSAVSVSYNLPLALFGGTAPMIAAWLIARTGADLSPAWYLTACAAISLLAVLTLKKGAVEEQGRA</sequence>
<keyword evidence="7 8" id="KW-0472">Membrane</keyword>
<proteinExistence type="predicted"/>
<keyword evidence="11" id="KW-1185">Reference proteome</keyword>
<evidence type="ECO:0000313" key="10">
    <source>
        <dbReference type="EMBL" id="MFC3228355.1"/>
    </source>
</evidence>
<dbReference type="RefSeq" id="WP_379901388.1">
    <property type="nucleotide sequence ID" value="NZ_JBHRTR010000028.1"/>
</dbReference>
<feature type="transmembrane region" description="Helical" evidence="8">
    <location>
        <begin position="371"/>
        <end position="391"/>
    </location>
</feature>
<evidence type="ECO:0000313" key="11">
    <source>
        <dbReference type="Proteomes" id="UP001595528"/>
    </source>
</evidence>
<feature type="transmembrane region" description="Helical" evidence="8">
    <location>
        <begin position="186"/>
        <end position="205"/>
    </location>
</feature>
<keyword evidence="2" id="KW-0813">Transport</keyword>
<protein>
    <submittedName>
        <fullName evidence="10">MFS transporter</fullName>
    </submittedName>
</protein>
<dbReference type="PROSITE" id="PS00217">
    <property type="entry name" value="SUGAR_TRANSPORT_2"/>
    <property type="match status" value="1"/>
</dbReference>
<evidence type="ECO:0000256" key="1">
    <source>
        <dbReference type="ARBA" id="ARBA00004651"/>
    </source>
</evidence>
<evidence type="ECO:0000256" key="5">
    <source>
        <dbReference type="ARBA" id="ARBA00022847"/>
    </source>
</evidence>
<dbReference type="InterPro" id="IPR051084">
    <property type="entry name" value="H+-coupled_symporters"/>
</dbReference>
<dbReference type="PANTHER" id="PTHR43528">
    <property type="entry name" value="ALPHA-KETOGLUTARATE PERMEASE"/>
    <property type="match status" value="1"/>
</dbReference>
<keyword evidence="6 8" id="KW-1133">Transmembrane helix</keyword>
<comment type="subcellular location">
    <subcellularLocation>
        <location evidence="1">Cell membrane</location>
        <topology evidence="1">Multi-pass membrane protein</topology>
    </subcellularLocation>
</comment>
<feature type="transmembrane region" description="Helical" evidence="8">
    <location>
        <begin position="85"/>
        <end position="104"/>
    </location>
</feature>
<feature type="transmembrane region" description="Helical" evidence="8">
    <location>
        <begin position="50"/>
        <end position="73"/>
    </location>
</feature>
<dbReference type="InterPro" id="IPR036259">
    <property type="entry name" value="MFS_trans_sf"/>
</dbReference>
<feature type="transmembrane region" description="Helical" evidence="8">
    <location>
        <begin position="110"/>
        <end position="130"/>
    </location>
</feature>
<dbReference type="PANTHER" id="PTHR43528:SF1">
    <property type="entry name" value="ALPHA-KETOGLUTARATE PERMEASE"/>
    <property type="match status" value="1"/>
</dbReference>
<reference evidence="11" key="1">
    <citation type="journal article" date="2019" name="Int. J. Syst. Evol. Microbiol.">
        <title>The Global Catalogue of Microorganisms (GCM) 10K type strain sequencing project: providing services to taxonomists for standard genome sequencing and annotation.</title>
        <authorList>
            <consortium name="The Broad Institute Genomics Platform"/>
            <consortium name="The Broad Institute Genome Sequencing Center for Infectious Disease"/>
            <person name="Wu L."/>
            <person name="Ma J."/>
        </authorList>
    </citation>
    <scope>NUCLEOTIDE SEQUENCE [LARGE SCALE GENOMIC DNA]</scope>
    <source>
        <strain evidence="11">KCTC 42964</strain>
    </source>
</reference>
<evidence type="ECO:0000256" key="7">
    <source>
        <dbReference type="ARBA" id="ARBA00023136"/>
    </source>
</evidence>
<dbReference type="Gene3D" id="1.20.1250.20">
    <property type="entry name" value="MFS general substrate transporter like domains"/>
    <property type="match status" value="1"/>
</dbReference>
<evidence type="ECO:0000256" key="2">
    <source>
        <dbReference type="ARBA" id="ARBA00022448"/>
    </source>
</evidence>
<feature type="transmembrane region" description="Helical" evidence="8">
    <location>
        <begin position="247"/>
        <end position="268"/>
    </location>
</feature>
<gene>
    <name evidence="10" type="ORF">ACFOGJ_14020</name>
</gene>
<feature type="domain" description="Major facilitator superfamily (MFS) profile" evidence="9">
    <location>
        <begin position="14"/>
        <end position="422"/>
    </location>
</feature>
<dbReference type="PROSITE" id="PS50850">
    <property type="entry name" value="MFS"/>
    <property type="match status" value="1"/>
</dbReference>
<keyword evidence="5" id="KW-0769">Symport</keyword>
<dbReference type="InterPro" id="IPR020846">
    <property type="entry name" value="MFS_dom"/>
</dbReference>
<feature type="transmembrane region" description="Helical" evidence="8">
    <location>
        <begin position="280"/>
        <end position="297"/>
    </location>
</feature>
<dbReference type="InterPro" id="IPR005828">
    <property type="entry name" value="MFS_sugar_transport-like"/>
</dbReference>
<evidence type="ECO:0000256" key="6">
    <source>
        <dbReference type="ARBA" id="ARBA00022989"/>
    </source>
</evidence>
<dbReference type="InterPro" id="IPR005829">
    <property type="entry name" value="Sugar_transporter_CS"/>
</dbReference>
<dbReference type="Proteomes" id="UP001595528">
    <property type="component" value="Unassembled WGS sequence"/>
</dbReference>
<feature type="transmembrane region" description="Helical" evidence="8">
    <location>
        <begin position="26"/>
        <end position="44"/>
    </location>
</feature>
<evidence type="ECO:0000256" key="8">
    <source>
        <dbReference type="SAM" id="Phobius"/>
    </source>
</evidence>
<feature type="transmembrane region" description="Helical" evidence="8">
    <location>
        <begin position="397"/>
        <end position="417"/>
    </location>
</feature>
<dbReference type="EMBL" id="JBHRTR010000028">
    <property type="protein sequence ID" value="MFC3228355.1"/>
    <property type="molecule type" value="Genomic_DNA"/>
</dbReference>
<keyword evidence="3" id="KW-1003">Cell membrane</keyword>
<evidence type="ECO:0000256" key="3">
    <source>
        <dbReference type="ARBA" id="ARBA00022475"/>
    </source>
</evidence>